<evidence type="ECO:0000259" key="1">
    <source>
        <dbReference type="Pfam" id="PF03551"/>
    </source>
</evidence>
<dbReference type="RefSeq" id="WP_281974224.1">
    <property type="nucleotide sequence ID" value="NZ_AP027141.1"/>
</dbReference>
<proteinExistence type="predicted"/>
<keyword evidence="3" id="KW-1185">Reference proteome</keyword>
<gene>
    <name evidence="2" type="ORF">Microterr_01120</name>
</gene>
<dbReference type="Pfam" id="PF03551">
    <property type="entry name" value="PadR"/>
    <property type="match status" value="1"/>
</dbReference>
<dbReference type="PANTHER" id="PTHR43252">
    <property type="entry name" value="TRANSCRIPTIONAL REGULATOR YQJI"/>
    <property type="match status" value="1"/>
</dbReference>
<protein>
    <submittedName>
        <fullName evidence="2">PadR family transcriptional regulator</fullName>
    </submittedName>
</protein>
<dbReference type="SUPFAM" id="SSF46785">
    <property type="entry name" value="Winged helix' DNA-binding domain"/>
    <property type="match status" value="1"/>
</dbReference>
<name>A0ABM8DV17_9MICO</name>
<dbReference type="InterPro" id="IPR036388">
    <property type="entry name" value="WH-like_DNA-bd_sf"/>
</dbReference>
<organism evidence="2 3">
    <name type="scientific">Microbacterium terricola</name>
    <dbReference type="NCBI Taxonomy" id="344163"/>
    <lineage>
        <taxon>Bacteria</taxon>
        <taxon>Bacillati</taxon>
        <taxon>Actinomycetota</taxon>
        <taxon>Actinomycetes</taxon>
        <taxon>Micrococcales</taxon>
        <taxon>Microbacteriaceae</taxon>
        <taxon>Microbacterium</taxon>
    </lineage>
</organism>
<dbReference type="InterPro" id="IPR005149">
    <property type="entry name" value="Tscrpt_reg_PadR_N"/>
</dbReference>
<dbReference type="PANTHER" id="PTHR43252:SF2">
    <property type="entry name" value="TRANSCRIPTION REGULATOR, PADR-LIKE FAMILY"/>
    <property type="match status" value="1"/>
</dbReference>
<reference evidence="2 3" key="1">
    <citation type="submission" date="2022-12" db="EMBL/GenBank/DDBJ databases">
        <title>Microbacterium terricola strain KV-448 chromosome, complete genome.</title>
        <authorList>
            <person name="Oshima T."/>
            <person name="Moriya T."/>
            <person name="Bessho Y."/>
        </authorList>
    </citation>
    <scope>NUCLEOTIDE SEQUENCE [LARGE SCALE GENOMIC DNA]</scope>
    <source>
        <strain evidence="2 3">KV-448</strain>
    </source>
</reference>
<dbReference type="EMBL" id="AP027141">
    <property type="protein sequence ID" value="BDV29452.1"/>
    <property type="molecule type" value="Genomic_DNA"/>
</dbReference>
<dbReference type="Gene3D" id="1.10.10.10">
    <property type="entry name" value="Winged helix-like DNA-binding domain superfamily/Winged helix DNA-binding domain"/>
    <property type="match status" value="1"/>
</dbReference>
<accession>A0ABM8DV17</accession>
<feature type="domain" description="Transcription regulator PadR N-terminal" evidence="1">
    <location>
        <begin position="15"/>
        <end position="89"/>
    </location>
</feature>
<dbReference type="InterPro" id="IPR036390">
    <property type="entry name" value="WH_DNA-bd_sf"/>
</dbReference>
<sequence length="209" mass="23596">MKDGATALTPLAVVVLGLLRERDMHPYEMMRLIRQRRDDRLVNPTNGTMYHTVGRLERAGLIAEVGVDRDGNRPERTTYAITPAGAAAAEVWVRRELPCIDRILEFRVALAEAHELPREEAIDLLTQRRHALARYRAELRTGLEGAAARGVPFQFLIELEREDAILVADLAWMDGVLRRLPDPDLPWGVHELPADTMARLTAYRESVTS</sequence>
<evidence type="ECO:0000313" key="3">
    <source>
        <dbReference type="Proteomes" id="UP001317779"/>
    </source>
</evidence>
<dbReference type="Proteomes" id="UP001317779">
    <property type="component" value="Chromosome"/>
</dbReference>
<evidence type="ECO:0000313" key="2">
    <source>
        <dbReference type="EMBL" id="BDV29452.1"/>
    </source>
</evidence>